<dbReference type="PANTHER" id="PTHR10279">
    <property type="entry name" value="ORNITHINE DECARBOXYLASE ANTIZYME"/>
    <property type="match status" value="1"/>
</dbReference>
<protein>
    <recommendedName>
        <fullName evidence="4">Ornithine decarboxylase antizyme</fullName>
    </recommendedName>
</protein>
<dbReference type="OrthoDB" id="5959761at2759"/>
<organism evidence="7 8">
    <name type="scientific">Xylona heveae (strain CBS 132557 / TC161)</name>
    <dbReference type="NCBI Taxonomy" id="1328760"/>
    <lineage>
        <taxon>Eukaryota</taxon>
        <taxon>Fungi</taxon>
        <taxon>Dikarya</taxon>
        <taxon>Ascomycota</taxon>
        <taxon>Pezizomycotina</taxon>
        <taxon>Xylonomycetes</taxon>
        <taxon>Xylonales</taxon>
        <taxon>Xylonaceae</taxon>
        <taxon>Xylona</taxon>
    </lineage>
</organism>
<dbReference type="GO" id="GO:0045732">
    <property type="term" value="P:positive regulation of protein catabolic process"/>
    <property type="evidence" value="ECO:0007669"/>
    <property type="project" value="TreeGrafter"/>
</dbReference>
<evidence type="ECO:0000313" key="8">
    <source>
        <dbReference type="Proteomes" id="UP000076632"/>
    </source>
</evidence>
<sequence>MAKMTISKPKSSSSSSSPYALMKDSAARPNILASCYRVDVSSAGQSGVPEVSSGIPSPPASPPLAACNASYEQAGIKGHARKVGAAHTITEESERLFCGTLQAVFLGEREQSADSLVVGAHTNVAKTNRHERSITSWVEVWDYAGGTRFRGFVAGEIHRSLFVFFDADAIGKDLKQGMMALIELAATPSFDCSNLIICLDRQIDRTELQALIRDLGWVGFELTTLDRWAGCPDVTSQRWLLLEMEV</sequence>
<accession>A0A165A8S6</accession>
<comment type="similarity">
    <text evidence="2">Belongs to the ODC antizyme family.</text>
</comment>
<dbReference type="GO" id="GO:0075523">
    <property type="term" value="P:viral translational frameshifting"/>
    <property type="evidence" value="ECO:0007669"/>
    <property type="project" value="UniProtKB-KW"/>
</dbReference>
<feature type="region of interest" description="Disordered" evidence="6">
    <location>
        <begin position="1"/>
        <end position="20"/>
    </location>
</feature>
<dbReference type="Gene3D" id="3.40.630.60">
    <property type="match status" value="1"/>
</dbReference>
<gene>
    <name evidence="7" type="ORF">L228DRAFT_285477</name>
</gene>
<dbReference type="InParanoid" id="A0A165A8S6"/>
<evidence type="ECO:0000256" key="4">
    <source>
        <dbReference type="ARBA" id="ARBA00017712"/>
    </source>
</evidence>
<name>A0A165A8S6_XYLHT</name>
<dbReference type="GO" id="GO:0005737">
    <property type="term" value="C:cytoplasm"/>
    <property type="evidence" value="ECO:0007669"/>
    <property type="project" value="TreeGrafter"/>
</dbReference>
<dbReference type="Pfam" id="PF02100">
    <property type="entry name" value="ODC_AZ"/>
    <property type="match status" value="1"/>
</dbReference>
<comment type="subunit">
    <text evidence="3">Interacts with ODC and thereby sterically blocks ODC homodimerization.</text>
</comment>
<keyword evidence="8" id="KW-1185">Reference proteome</keyword>
<dbReference type="OMA" id="RLFCETM"/>
<dbReference type="PANTHER" id="PTHR10279:SF10">
    <property type="entry name" value="ORNITHINE DECARBOXYLASE ANTIZYME"/>
    <property type="match status" value="1"/>
</dbReference>
<evidence type="ECO:0000256" key="2">
    <source>
        <dbReference type="ARBA" id="ARBA00008796"/>
    </source>
</evidence>
<dbReference type="AlphaFoldDB" id="A0A165A8S6"/>
<dbReference type="GeneID" id="28901474"/>
<dbReference type="InterPro" id="IPR038581">
    <property type="entry name" value="ODC_AZ_sf"/>
</dbReference>
<dbReference type="SUPFAM" id="SSF55729">
    <property type="entry name" value="Acyl-CoA N-acyltransferases (Nat)"/>
    <property type="match status" value="1"/>
</dbReference>
<dbReference type="InterPro" id="IPR016181">
    <property type="entry name" value="Acyl_CoA_acyltransferase"/>
</dbReference>
<dbReference type="InterPro" id="IPR002993">
    <property type="entry name" value="ODC_AZ"/>
</dbReference>
<comment type="function">
    <text evidence="1">Ornithine decarboxylase (ODC) antizyme protein that negatively regulates ODC activity and intracellular polyamine biosynthesis in response to increased intracellular polyamine levels. Binds to ODC monomers, inhibiting the assembly of the functional ODC homodimer, and targets the monomers for ubiquitin-independent proteolytic destruction by the 26S proteasome.</text>
</comment>
<dbReference type="STRING" id="1328760.A0A165A8S6"/>
<keyword evidence="5" id="KW-0688">Ribosomal frameshifting</keyword>
<dbReference type="GO" id="GO:0005634">
    <property type="term" value="C:nucleus"/>
    <property type="evidence" value="ECO:0007669"/>
    <property type="project" value="TreeGrafter"/>
</dbReference>
<evidence type="ECO:0000313" key="7">
    <source>
        <dbReference type="EMBL" id="KZF20103.1"/>
    </source>
</evidence>
<reference evidence="7 8" key="1">
    <citation type="journal article" date="2016" name="Fungal Biol.">
        <title>The genome of Xylona heveae provides a window into fungal endophytism.</title>
        <authorList>
            <person name="Gazis R."/>
            <person name="Kuo A."/>
            <person name="Riley R."/>
            <person name="LaButti K."/>
            <person name="Lipzen A."/>
            <person name="Lin J."/>
            <person name="Amirebrahimi M."/>
            <person name="Hesse C.N."/>
            <person name="Spatafora J.W."/>
            <person name="Henrissat B."/>
            <person name="Hainaut M."/>
            <person name="Grigoriev I.V."/>
            <person name="Hibbett D.S."/>
        </authorList>
    </citation>
    <scope>NUCLEOTIDE SEQUENCE [LARGE SCALE GENOMIC DNA]</scope>
    <source>
        <strain evidence="7 8">TC161</strain>
    </source>
</reference>
<dbReference type="Proteomes" id="UP000076632">
    <property type="component" value="Unassembled WGS sequence"/>
</dbReference>
<dbReference type="GO" id="GO:0008073">
    <property type="term" value="F:ornithine decarboxylase inhibitor activity"/>
    <property type="evidence" value="ECO:0007669"/>
    <property type="project" value="InterPro"/>
</dbReference>
<evidence type="ECO:0000256" key="3">
    <source>
        <dbReference type="ARBA" id="ARBA00011486"/>
    </source>
</evidence>
<feature type="compositionally biased region" description="Low complexity" evidence="6">
    <location>
        <begin position="7"/>
        <end position="18"/>
    </location>
</feature>
<dbReference type="EMBL" id="KV407464">
    <property type="protein sequence ID" value="KZF20103.1"/>
    <property type="molecule type" value="Genomic_DNA"/>
</dbReference>
<dbReference type="RefSeq" id="XP_018185658.1">
    <property type="nucleotide sequence ID" value="XM_018336337.1"/>
</dbReference>
<evidence type="ECO:0000256" key="6">
    <source>
        <dbReference type="SAM" id="MobiDB-lite"/>
    </source>
</evidence>
<proteinExistence type="inferred from homology"/>
<evidence type="ECO:0000256" key="5">
    <source>
        <dbReference type="ARBA" id="ARBA00022758"/>
    </source>
</evidence>
<evidence type="ECO:0000256" key="1">
    <source>
        <dbReference type="ARBA" id="ARBA00002307"/>
    </source>
</evidence>